<organism evidence="1 2">
    <name type="scientific">Gryllotalpicola daejeonensis</name>
    <dbReference type="NCBI Taxonomy" id="993087"/>
    <lineage>
        <taxon>Bacteria</taxon>
        <taxon>Bacillati</taxon>
        <taxon>Actinomycetota</taxon>
        <taxon>Actinomycetes</taxon>
        <taxon>Micrococcales</taxon>
        <taxon>Microbacteriaceae</taxon>
        <taxon>Gryllotalpicola</taxon>
    </lineage>
</organism>
<accession>A0ABP7ZLN7</accession>
<reference evidence="1" key="2">
    <citation type="submission" date="2023-12" db="EMBL/GenBank/DDBJ databases">
        <authorList>
            <person name="Sun Q."/>
            <person name="Inoue M."/>
        </authorList>
    </citation>
    <scope>NUCLEOTIDE SEQUENCE</scope>
    <source>
        <strain evidence="1">JCM 17590</strain>
    </source>
</reference>
<name>A0ABP7ZLN7_9MICO</name>
<comment type="caution">
    <text evidence="1">The sequence shown here is derived from an EMBL/GenBank/DDBJ whole genome shotgun (WGS) entry which is preliminary data.</text>
</comment>
<gene>
    <name evidence="1" type="ORF">GCM10022286_23540</name>
</gene>
<sequence length="64" mass="7130">MADAAVLGRRACAHCSLRVLKPTDLRSGADGSVDRVVRLCEIHEEVTFRLGMADIGWRRIRADH</sequence>
<evidence type="ECO:0000313" key="1">
    <source>
        <dbReference type="EMBL" id="GAA4163289.1"/>
    </source>
</evidence>
<dbReference type="EMBL" id="BAABBV010000001">
    <property type="protein sequence ID" value="GAA4163289.1"/>
    <property type="molecule type" value="Genomic_DNA"/>
</dbReference>
<keyword evidence="2" id="KW-1185">Reference proteome</keyword>
<protein>
    <submittedName>
        <fullName evidence="1">Uncharacterized protein</fullName>
    </submittedName>
</protein>
<evidence type="ECO:0000313" key="2">
    <source>
        <dbReference type="Proteomes" id="UP001415169"/>
    </source>
</evidence>
<dbReference type="Proteomes" id="UP001415169">
    <property type="component" value="Unassembled WGS sequence"/>
</dbReference>
<proteinExistence type="predicted"/>
<reference evidence="1" key="1">
    <citation type="journal article" date="2014" name="Int. J. Syst. Evol. Microbiol.">
        <title>Complete genome of a new Firmicutes species belonging to the dominant human colonic microbiota ('Ruminococcus bicirculans') reveals two chromosomes and a selective capacity to utilize plant glucans.</title>
        <authorList>
            <consortium name="NISC Comparative Sequencing Program"/>
            <person name="Wegmann U."/>
            <person name="Louis P."/>
            <person name="Goesmann A."/>
            <person name="Henrissat B."/>
            <person name="Duncan S.H."/>
            <person name="Flint H.J."/>
        </authorList>
    </citation>
    <scope>NUCLEOTIDE SEQUENCE</scope>
    <source>
        <strain evidence="1">JCM 17590</strain>
    </source>
</reference>